<protein>
    <submittedName>
        <fullName evidence="3">Serine protease</fullName>
    </submittedName>
</protein>
<keyword evidence="3" id="KW-0645">Protease</keyword>
<keyword evidence="4" id="KW-1185">Reference proteome</keyword>
<dbReference type="Pfam" id="PF13365">
    <property type="entry name" value="Trypsin_2"/>
    <property type="match status" value="1"/>
</dbReference>
<dbReference type="EMBL" id="JAVRHS010000001">
    <property type="protein sequence ID" value="MDT0575034.1"/>
    <property type="molecule type" value="Genomic_DNA"/>
</dbReference>
<feature type="region of interest" description="Disordered" evidence="1">
    <location>
        <begin position="541"/>
        <end position="561"/>
    </location>
</feature>
<dbReference type="Gene3D" id="2.40.10.10">
    <property type="entry name" value="Trypsin-like serine proteases"/>
    <property type="match status" value="2"/>
</dbReference>
<keyword evidence="3" id="KW-0378">Hydrolase</keyword>
<organism evidence="3 4">
    <name type="scientific">Croceicoccus esteveae</name>
    <dbReference type="NCBI Taxonomy" id="3075597"/>
    <lineage>
        <taxon>Bacteria</taxon>
        <taxon>Pseudomonadati</taxon>
        <taxon>Pseudomonadota</taxon>
        <taxon>Alphaproteobacteria</taxon>
        <taxon>Sphingomonadales</taxon>
        <taxon>Erythrobacteraceae</taxon>
        <taxon>Croceicoccus</taxon>
    </lineage>
</organism>
<dbReference type="SUPFAM" id="SSF50494">
    <property type="entry name" value="Trypsin-like serine proteases"/>
    <property type="match status" value="1"/>
</dbReference>
<keyword evidence="2" id="KW-1133">Transmembrane helix</keyword>
<keyword evidence="2" id="KW-0472">Membrane</keyword>
<evidence type="ECO:0000313" key="4">
    <source>
        <dbReference type="Proteomes" id="UP001259803"/>
    </source>
</evidence>
<gene>
    <name evidence="3" type="ORF">RM533_02410</name>
</gene>
<evidence type="ECO:0000256" key="2">
    <source>
        <dbReference type="SAM" id="Phobius"/>
    </source>
</evidence>
<evidence type="ECO:0000313" key="3">
    <source>
        <dbReference type="EMBL" id="MDT0575034.1"/>
    </source>
</evidence>
<dbReference type="GO" id="GO:0006508">
    <property type="term" value="P:proteolysis"/>
    <property type="evidence" value="ECO:0007669"/>
    <property type="project" value="UniProtKB-KW"/>
</dbReference>
<comment type="caution">
    <text evidence="3">The sequence shown here is derived from an EMBL/GenBank/DDBJ whole genome shotgun (WGS) entry which is preliminary data.</text>
</comment>
<dbReference type="RefSeq" id="WP_311339582.1">
    <property type="nucleotide sequence ID" value="NZ_JAVRHS010000001.1"/>
</dbReference>
<dbReference type="InterPro" id="IPR009003">
    <property type="entry name" value="Peptidase_S1_PA"/>
</dbReference>
<dbReference type="InterPro" id="IPR043504">
    <property type="entry name" value="Peptidase_S1_PA_chymotrypsin"/>
</dbReference>
<feature type="transmembrane region" description="Helical" evidence="2">
    <location>
        <begin position="21"/>
        <end position="43"/>
    </location>
</feature>
<dbReference type="PANTHER" id="PTHR43019:SF23">
    <property type="entry name" value="PROTEASE DO-LIKE 5, CHLOROPLASTIC"/>
    <property type="match status" value="1"/>
</dbReference>
<keyword evidence="2" id="KW-0812">Transmembrane</keyword>
<evidence type="ECO:0000256" key="1">
    <source>
        <dbReference type="SAM" id="MobiDB-lite"/>
    </source>
</evidence>
<feature type="transmembrane region" description="Helical" evidence="2">
    <location>
        <begin position="321"/>
        <end position="343"/>
    </location>
</feature>
<dbReference type="PANTHER" id="PTHR43019">
    <property type="entry name" value="SERINE ENDOPROTEASE DEGS"/>
    <property type="match status" value="1"/>
</dbReference>
<reference evidence="3 4" key="1">
    <citation type="submission" date="2023-09" db="EMBL/GenBank/DDBJ databases">
        <authorList>
            <person name="Rey-Velasco X."/>
        </authorList>
    </citation>
    <scope>NUCLEOTIDE SEQUENCE [LARGE SCALE GENOMIC DNA]</scope>
    <source>
        <strain evidence="3 4">F390</strain>
    </source>
</reference>
<dbReference type="GO" id="GO:0008233">
    <property type="term" value="F:peptidase activity"/>
    <property type="evidence" value="ECO:0007669"/>
    <property type="project" value="UniProtKB-KW"/>
</dbReference>
<feature type="compositionally biased region" description="Low complexity" evidence="1">
    <location>
        <begin position="549"/>
        <end position="561"/>
    </location>
</feature>
<dbReference type="PRINTS" id="PR00834">
    <property type="entry name" value="PROTEASES2C"/>
</dbReference>
<name>A0ABU2ZEK3_9SPHN</name>
<proteinExistence type="predicted"/>
<dbReference type="InterPro" id="IPR001940">
    <property type="entry name" value="Peptidase_S1C"/>
</dbReference>
<sequence>MPPSSTGAALFALHLRVPGPWLHYAILLVMLAGAGLLASAGLARADSTDINAAARSVVRVVIVQRDASGYDVIGHGTGFAVTPKLIVTNAHVLAPLLQDPGLRLGIVPAQGRTGYFARVVKVASRIDLALVELTEDATLPPATLYARPVDDGSDVFAVGYPANVDQALGLGLDGLTSPQAPVKTRGQVSGGRSSTLYDTILHTAPIGVGNSGGPLLDPCGRVVGVNSFGTISENNSDSEFYFAVSGRELVPFLRAAGVDVAISAQPCRSLAEFALGQDALDLRTEAAAQARLANRAAQQQAEAERARRTAELQAIDNREQMMALAGILLVAMLLSAGGAAMLFERERRELALAAAVFAAVCLGGAIVAWTQRPSIAEVEARGAAAEQAARKAPRDPPLLQTSTQKMLEGGSFVCRLLPDRSRVTVSQTPDVALRWDADGCANGQTQFGDAGGQWSRLKLEEREQAIVIDSYDPQARTFITDRYFVDLPTLEAIRVERARFEAPACGAGELAARELGQQQEAIRALLPVLPNERLVHTCEPEPGLIGNDAPATAAGGFPPAG</sequence>
<accession>A0ABU2ZEK3</accession>
<dbReference type="Proteomes" id="UP001259803">
    <property type="component" value="Unassembled WGS sequence"/>
</dbReference>
<feature type="transmembrane region" description="Helical" evidence="2">
    <location>
        <begin position="350"/>
        <end position="369"/>
    </location>
</feature>